<sequence>MDHEKQRYLRNIMLKTCNNLLFFQKPPETYVGIEIVKTLAINVLTSTDPS</sequence>
<organism evidence="1 2">
    <name type="scientific">Portunus trituberculatus</name>
    <name type="common">Swimming crab</name>
    <name type="synonym">Neptunus trituberculatus</name>
    <dbReference type="NCBI Taxonomy" id="210409"/>
    <lineage>
        <taxon>Eukaryota</taxon>
        <taxon>Metazoa</taxon>
        <taxon>Ecdysozoa</taxon>
        <taxon>Arthropoda</taxon>
        <taxon>Crustacea</taxon>
        <taxon>Multicrustacea</taxon>
        <taxon>Malacostraca</taxon>
        <taxon>Eumalacostraca</taxon>
        <taxon>Eucarida</taxon>
        <taxon>Decapoda</taxon>
        <taxon>Pleocyemata</taxon>
        <taxon>Brachyura</taxon>
        <taxon>Eubrachyura</taxon>
        <taxon>Portunoidea</taxon>
        <taxon>Portunidae</taxon>
        <taxon>Portuninae</taxon>
        <taxon>Portunus</taxon>
    </lineage>
</organism>
<accession>A0A5B7I333</accession>
<evidence type="ECO:0000313" key="1">
    <source>
        <dbReference type="EMBL" id="MPC79781.1"/>
    </source>
</evidence>
<evidence type="ECO:0000313" key="2">
    <source>
        <dbReference type="Proteomes" id="UP000324222"/>
    </source>
</evidence>
<gene>
    <name evidence="1" type="ORF">E2C01_074327</name>
</gene>
<proteinExistence type="predicted"/>
<protein>
    <submittedName>
        <fullName evidence="1">Uncharacterized protein</fullName>
    </submittedName>
</protein>
<name>A0A5B7I333_PORTR</name>
<comment type="caution">
    <text evidence="1">The sequence shown here is derived from an EMBL/GenBank/DDBJ whole genome shotgun (WGS) entry which is preliminary data.</text>
</comment>
<reference evidence="1 2" key="1">
    <citation type="submission" date="2019-05" db="EMBL/GenBank/DDBJ databases">
        <title>Another draft genome of Portunus trituberculatus and its Hox gene families provides insights of decapod evolution.</title>
        <authorList>
            <person name="Jeong J.-H."/>
            <person name="Song I."/>
            <person name="Kim S."/>
            <person name="Choi T."/>
            <person name="Kim D."/>
            <person name="Ryu S."/>
            <person name="Kim W."/>
        </authorList>
    </citation>
    <scope>NUCLEOTIDE SEQUENCE [LARGE SCALE GENOMIC DNA]</scope>
    <source>
        <tissue evidence="1">Muscle</tissue>
    </source>
</reference>
<dbReference type="Proteomes" id="UP000324222">
    <property type="component" value="Unassembled WGS sequence"/>
</dbReference>
<dbReference type="EMBL" id="VSRR010052064">
    <property type="protein sequence ID" value="MPC79781.1"/>
    <property type="molecule type" value="Genomic_DNA"/>
</dbReference>
<keyword evidence="2" id="KW-1185">Reference proteome</keyword>
<dbReference type="AlphaFoldDB" id="A0A5B7I333"/>